<dbReference type="AlphaFoldDB" id="A0A0E9WPF2"/>
<reference evidence="1" key="2">
    <citation type="journal article" date="2015" name="Fish Shellfish Immunol.">
        <title>Early steps in the European eel (Anguilla anguilla)-Vibrio vulnificus interaction in the gills: Role of the RtxA13 toxin.</title>
        <authorList>
            <person name="Callol A."/>
            <person name="Pajuelo D."/>
            <person name="Ebbesson L."/>
            <person name="Teles M."/>
            <person name="MacKenzie S."/>
            <person name="Amaro C."/>
        </authorList>
    </citation>
    <scope>NUCLEOTIDE SEQUENCE</scope>
</reference>
<reference evidence="1" key="1">
    <citation type="submission" date="2014-11" db="EMBL/GenBank/DDBJ databases">
        <authorList>
            <person name="Amaro Gonzalez C."/>
        </authorList>
    </citation>
    <scope>NUCLEOTIDE SEQUENCE</scope>
</reference>
<evidence type="ECO:0000313" key="1">
    <source>
        <dbReference type="EMBL" id="JAH91455.1"/>
    </source>
</evidence>
<organism evidence="1">
    <name type="scientific">Anguilla anguilla</name>
    <name type="common">European freshwater eel</name>
    <name type="synonym">Muraena anguilla</name>
    <dbReference type="NCBI Taxonomy" id="7936"/>
    <lineage>
        <taxon>Eukaryota</taxon>
        <taxon>Metazoa</taxon>
        <taxon>Chordata</taxon>
        <taxon>Craniata</taxon>
        <taxon>Vertebrata</taxon>
        <taxon>Euteleostomi</taxon>
        <taxon>Actinopterygii</taxon>
        <taxon>Neopterygii</taxon>
        <taxon>Teleostei</taxon>
        <taxon>Anguilliformes</taxon>
        <taxon>Anguillidae</taxon>
        <taxon>Anguilla</taxon>
    </lineage>
</organism>
<proteinExistence type="predicted"/>
<name>A0A0E9WPF2_ANGAN</name>
<dbReference type="EMBL" id="GBXM01017122">
    <property type="protein sequence ID" value="JAH91455.1"/>
    <property type="molecule type" value="Transcribed_RNA"/>
</dbReference>
<sequence length="46" mass="5538">MFPKTYNLDSHRYRALTGLWKRKTTEQAPLERPDMYFLALVQKPPE</sequence>
<accession>A0A0E9WPF2</accession>
<protein>
    <submittedName>
        <fullName evidence="1">Uncharacterized protein</fullName>
    </submittedName>
</protein>